<protein>
    <submittedName>
        <fullName evidence="1">Uncharacterized protein</fullName>
    </submittedName>
</protein>
<organism evidence="1">
    <name type="scientific">Jonesiaceae bacterium BS-20</name>
    <dbReference type="NCBI Taxonomy" id="3120821"/>
    <lineage>
        <taxon>Bacteria</taxon>
        <taxon>Bacillati</taxon>
        <taxon>Actinomycetota</taxon>
        <taxon>Actinomycetes</taxon>
        <taxon>Micrococcales</taxon>
        <taxon>Jonesiaceae</taxon>
    </lineage>
</organism>
<reference evidence="1" key="1">
    <citation type="submission" date="2024-02" db="EMBL/GenBank/DDBJ databases">
        <title>Tomenella chthoni gen. nov. sp. nov., a member of the family Jonesiaceae isolated from bat guano.</title>
        <authorList>
            <person name="Miller S.L."/>
            <person name="King J."/>
            <person name="Sankaranarayanan K."/>
            <person name="Lawson P.A."/>
        </authorList>
    </citation>
    <scope>NUCLEOTIDE SEQUENCE</scope>
    <source>
        <strain evidence="1">BS-20</strain>
    </source>
</reference>
<dbReference type="AlphaFoldDB" id="A0AAU7DUS2"/>
<gene>
    <name evidence="1" type="ORF">V5R04_14665</name>
</gene>
<evidence type="ECO:0000313" key="1">
    <source>
        <dbReference type="EMBL" id="XBH21434.1"/>
    </source>
</evidence>
<dbReference type="EMBL" id="CP146203">
    <property type="protein sequence ID" value="XBH21434.1"/>
    <property type="molecule type" value="Genomic_DNA"/>
</dbReference>
<proteinExistence type="predicted"/>
<name>A0AAU7DUS2_9MICO</name>
<accession>A0AAU7DUS2</accession>
<sequence length="86" mass="9619">MNTFDEPLAQIRRLLAAAVTQVSNLDSDSRDAFTQASRTLDGTSTVYQRDVKKHANRTEKAINEAQNSLASAIRLVDELVHYQGRE</sequence>